<gene>
    <name evidence="2" type="ORF">HNQ41_000028</name>
</gene>
<organism evidence="2 3">
    <name type="scientific">Texcoconibacillus texcoconensis</name>
    <dbReference type="NCBI Taxonomy" id="1095777"/>
    <lineage>
        <taxon>Bacteria</taxon>
        <taxon>Bacillati</taxon>
        <taxon>Bacillota</taxon>
        <taxon>Bacilli</taxon>
        <taxon>Bacillales</taxon>
        <taxon>Bacillaceae</taxon>
        <taxon>Texcoconibacillus</taxon>
    </lineage>
</organism>
<reference evidence="2 3" key="1">
    <citation type="submission" date="2020-08" db="EMBL/GenBank/DDBJ databases">
        <title>Genomic Encyclopedia of Type Strains, Phase IV (KMG-IV): sequencing the most valuable type-strain genomes for metagenomic binning, comparative biology and taxonomic classification.</title>
        <authorList>
            <person name="Goeker M."/>
        </authorList>
    </citation>
    <scope>NUCLEOTIDE SEQUENCE [LARGE SCALE GENOMIC DNA]</scope>
    <source>
        <strain evidence="2 3">DSM 24696</strain>
    </source>
</reference>
<dbReference type="Gene3D" id="1.20.1260.10">
    <property type="match status" value="1"/>
</dbReference>
<proteinExistence type="predicted"/>
<evidence type="ECO:0000259" key="1">
    <source>
        <dbReference type="Pfam" id="PF09537"/>
    </source>
</evidence>
<evidence type="ECO:0000313" key="2">
    <source>
        <dbReference type="EMBL" id="MBB5171888.1"/>
    </source>
</evidence>
<dbReference type="RefSeq" id="WP_184662386.1">
    <property type="nucleotide sequence ID" value="NZ_JACHHB010000001.1"/>
</dbReference>
<dbReference type="InterPro" id="IPR009078">
    <property type="entry name" value="Ferritin-like_SF"/>
</dbReference>
<dbReference type="GO" id="GO:0004322">
    <property type="term" value="F:ferroxidase activity"/>
    <property type="evidence" value="ECO:0007669"/>
    <property type="project" value="UniProtKB-EC"/>
</dbReference>
<feature type="domain" description="DUF2383" evidence="1">
    <location>
        <begin position="6"/>
        <end position="107"/>
    </location>
</feature>
<dbReference type="Pfam" id="PF09537">
    <property type="entry name" value="DUF2383"/>
    <property type="match status" value="1"/>
</dbReference>
<accession>A0A840QIU4</accession>
<dbReference type="Proteomes" id="UP000551878">
    <property type="component" value="Unassembled WGS sequence"/>
</dbReference>
<evidence type="ECO:0000313" key="3">
    <source>
        <dbReference type="Proteomes" id="UP000551878"/>
    </source>
</evidence>
<dbReference type="EC" id="1.16.3.1" evidence="2"/>
<keyword evidence="2" id="KW-0560">Oxidoreductase</keyword>
<dbReference type="InterPro" id="IPR019052">
    <property type="entry name" value="DUF2383"/>
</dbReference>
<dbReference type="AlphaFoldDB" id="A0A840QIU4"/>
<dbReference type="SUPFAM" id="SSF47240">
    <property type="entry name" value="Ferritin-like"/>
    <property type="match status" value="1"/>
</dbReference>
<protein>
    <submittedName>
        <fullName evidence="2">Bacterioferritin</fullName>
        <ecNumber evidence="2">1.16.3.1</ecNumber>
    </submittedName>
</protein>
<dbReference type="InterPro" id="IPR012347">
    <property type="entry name" value="Ferritin-like"/>
</dbReference>
<keyword evidence="3" id="KW-1185">Reference proteome</keyword>
<comment type="caution">
    <text evidence="2">The sequence shown here is derived from an EMBL/GenBank/DDBJ whole genome shotgun (WGS) entry which is preliminary data.</text>
</comment>
<dbReference type="CDD" id="cd00657">
    <property type="entry name" value="Ferritin_like"/>
    <property type="match status" value="1"/>
</dbReference>
<dbReference type="EMBL" id="JACHHB010000001">
    <property type="protein sequence ID" value="MBB5171888.1"/>
    <property type="molecule type" value="Genomic_DNA"/>
</dbReference>
<sequence length="142" mass="16414">MKNDIVVEELNTLLRGTYMGVRSFEHYIQEVENDELKHDFQSMQQEQKQNASKIAERIQNLGGTPADDEGMSGSVHSFMHKVMLPDDTNKIIEDALKGIDYYGVQYSEELVRGDLDETSRQIVEEVINTNREQSDRLRQLLH</sequence>
<name>A0A840QIU4_9BACI</name>